<comment type="caution">
    <text evidence="6">The sequence shown here is derived from an EMBL/GenBank/DDBJ whole genome shotgun (WGS) entry which is preliminary data.</text>
</comment>
<dbReference type="InterPro" id="IPR042099">
    <property type="entry name" value="ANL_N_sf"/>
</dbReference>
<evidence type="ECO:0000256" key="2">
    <source>
        <dbReference type="ARBA" id="ARBA00022450"/>
    </source>
</evidence>
<dbReference type="PROSITE" id="PS00012">
    <property type="entry name" value="PHOSPHOPANTETHEINE"/>
    <property type="match status" value="2"/>
</dbReference>
<evidence type="ECO:0000256" key="4">
    <source>
        <dbReference type="ARBA" id="ARBA00022598"/>
    </source>
</evidence>
<dbReference type="InterPro" id="IPR045851">
    <property type="entry name" value="AMP-bd_C_sf"/>
</dbReference>
<evidence type="ECO:0000313" key="6">
    <source>
        <dbReference type="EMBL" id="ESS57423.1"/>
    </source>
</evidence>
<dbReference type="NCBIfam" id="NF003417">
    <property type="entry name" value="PRK04813.1"/>
    <property type="match status" value="2"/>
</dbReference>
<dbReference type="Gene3D" id="2.30.38.10">
    <property type="entry name" value="Luciferase, Domain 3"/>
    <property type="match status" value="1"/>
</dbReference>
<dbReference type="PANTHER" id="PTHR45527:SF14">
    <property type="entry name" value="PLIPASTATIN SYNTHASE SUBUNIT B"/>
    <property type="match status" value="1"/>
</dbReference>
<keyword evidence="2" id="KW-0596">Phosphopantetheine</keyword>
<dbReference type="Pfam" id="PF00550">
    <property type="entry name" value="PP-binding"/>
    <property type="match status" value="2"/>
</dbReference>
<dbReference type="InterPro" id="IPR025110">
    <property type="entry name" value="AMP-bd_C"/>
</dbReference>
<dbReference type="Pfam" id="PF00975">
    <property type="entry name" value="Thioesterase"/>
    <property type="match status" value="1"/>
</dbReference>
<reference evidence="6 7" key="1">
    <citation type="journal article" date="2014" name="Genome Announc.">
        <title>Draft Genome Sequence of Enterobacter cloacae Strain S611.</title>
        <authorList>
            <person name="Wang D."/>
            <person name="Han C.S."/>
            <person name="Dichosa A.E."/>
            <person name="Gleasner C.D."/>
            <person name="Johnson S.L."/>
            <person name="Daligault H.E."/>
            <person name="Davenport K.W."/>
            <person name="Li P.E."/>
            <person name="Pierson E.A."/>
            <person name="Pierson L.S.III."/>
        </authorList>
    </citation>
    <scope>NUCLEOTIDE SEQUENCE [LARGE SCALE GENOMIC DNA]</scope>
    <source>
        <strain evidence="6 7">S611</strain>
    </source>
</reference>
<dbReference type="SUPFAM" id="SSF53474">
    <property type="entry name" value="alpha/beta-Hydrolases"/>
    <property type="match status" value="1"/>
</dbReference>
<dbReference type="Pfam" id="PF13193">
    <property type="entry name" value="AMP-binding_C"/>
    <property type="match status" value="1"/>
</dbReference>
<dbReference type="InterPro" id="IPR020802">
    <property type="entry name" value="TesA-like"/>
</dbReference>
<keyword evidence="7" id="KW-1185">Reference proteome</keyword>
<dbReference type="InterPro" id="IPR000873">
    <property type="entry name" value="AMP-dep_synth/lig_dom"/>
</dbReference>
<dbReference type="InterPro" id="IPR023213">
    <property type="entry name" value="CAT-like_dom_sf"/>
</dbReference>
<dbReference type="SUPFAM" id="SSF52777">
    <property type="entry name" value="CoA-dependent acyltransferases"/>
    <property type="match status" value="4"/>
</dbReference>
<dbReference type="Proteomes" id="UP000017834">
    <property type="component" value="Unassembled WGS sequence"/>
</dbReference>
<dbReference type="InterPro" id="IPR020845">
    <property type="entry name" value="AMP-binding_CS"/>
</dbReference>
<dbReference type="InterPro" id="IPR036736">
    <property type="entry name" value="ACP-like_sf"/>
</dbReference>
<dbReference type="Gene3D" id="3.40.50.12780">
    <property type="entry name" value="N-terminal domain of ligase-like"/>
    <property type="match status" value="1"/>
</dbReference>
<keyword evidence="3" id="KW-0597">Phosphoprotein</keyword>
<dbReference type="SMART" id="SM00823">
    <property type="entry name" value="PKS_PP"/>
    <property type="match status" value="2"/>
</dbReference>
<dbReference type="Gene3D" id="3.40.50.1820">
    <property type="entry name" value="alpha/beta hydrolase"/>
    <property type="match status" value="1"/>
</dbReference>
<dbReference type="InterPro" id="IPR020806">
    <property type="entry name" value="PKS_PP-bd"/>
</dbReference>
<dbReference type="PANTHER" id="PTHR45527">
    <property type="entry name" value="NONRIBOSOMAL PEPTIDE SYNTHETASE"/>
    <property type="match status" value="1"/>
</dbReference>
<dbReference type="Pfam" id="PF00501">
    <property type="entry name" value="AMP-binding"/>
    <property type="match status" value="2"/>
</dbReference>
<dbReference type="PROSITE" id="PS00455">
    <property type="entry name" value="AMP_BINDING"/>
    <property type="match status" value="2"/>
</dbReference>
<keyword evidence="4" id="KW-0436">Ligase</keyword>
<dbReference type="Gene3D" id="3.30.300.30">
    <property type="match status" value="2"/>
</dbReference>
<dbReference type="InterPro" id="IPR029058">
    <property type="entry name" value="AB_hydrolase_fold"/>
</dbReference>
<accession>A0ABP2ZLW4</accession>
<feature type="domain" description="Carrier" evidence="5">
    <location>
        <begin position="2023"/>
        <end position="2098"/>
    </location>
</feature>
<dbReference type="NCBIfam" id="TIGR01733">
    <property type="entry name" value="AA-adenyl-dom"/>
    <property type="match status" value="2"/>
</dbReference>
<dbReference type="InterPro" id="IPR001242">
    <property type="entry name" value="Condensation_dom"/>
</dbReference>
<dbReference type="PROSITE" id="PS50075">
    <property type="entry name" value="CARRIER"/>
    <property type="match status" value="2"/>
</dbReference>
<dbReference type="InterPro" id="IPR009081">
    <property type="entry name" value="PP-bd_ACP"/>
</dbReference>
<dbReference type="Gene3D" id="3.40.50.980">
    <property type="match status" value="2"/>
</dbReference>
<dbReference type="CDD" id="cd17643">
    <property type="entry name" value="A_NRPS_Cytc1-like"/>
    <property type="match status" value="1"/>
</dbReference>
<dbReference type="Gene3D" id="3.30.559.30">
    <property type="entry name" value="Nonribosomal peptide synthetase, condensation domain"/>
    <property type="match status" value="2"/>
</dbReference>
<dbReference type="CDD" id="cd19540">
    <property type="entry name" value="LCL_NRPS-like"/>
    <property type="match status" value="1"/>
</dbReference>
<dbReference type="CDD" id="cd19543">
    <property type="entry name" value="DCL_NRPS"/>
    <property type="match status" value="1"/>
</dbReference>
<evidence type="ECO:0000313" key="7">
    <source>
        <dbReference type="Proteomes" id="UP000017834"/>
    </source>
</evidence>
<evidence type="ECO:0000256" key="1">
    <source>
        <dbReference type="ARBA" id="ARBA00001957"/>
    </source>
</evidence>
<dbReference type="InterPro" id="IPR010071">
    <property type="entry name" value="AA_adenyl_dom"/>
</dbReference>
<dbReference type="InterPro" id="IPR006162">
    <property type="entry name" value="Ppantetheine_attach_site"/>
</dbReference>
<gene>
    <name evidence="6" type="ORF">EDP2_878</name>
</gene>
<dbReference type="Gene3D" id="3.30.559.10">
    <property type="entry name" value="Chloramphenicol acetyltransferase-like domain"/>
    <property type="match status" value="2"/>
</dbReference>
<name>A0ABP2ZLW4_ENTCL</name>
<dbReference type="EMBL" id="AXOM01000048">
    <property type="protein sequence ID" value="ESS57423.1"/>
    <property type="molecule type" value="Genomic_DNA"/>
</dbReference>
<dbReference type="InterPro" id="IPR001031">
    <property type="entry name" value="Thioesterase"/>
</dbReference>
<dbReference type="CDD" id="cd12117">
    <property type="entry name" value="A_NRPS_Srf_like"/>
    <property type="match status" value="1"/>
</dbReference>
<dbReference type="SMART" id="SM00824">
    <property type="entry name" value="PKS_TE"/>
    <property type="match status" value="1"/>
</dbReference>
<dbReference type="Pfam" id="PF00668">
    <property type="entry name" value="Condensation"/>
    <property type="match status" value="2"/>
</dbReference>
<dbReference type="SUPFAM" id="SSF56801">
    <property type="entry name" value="Acetyl-CoA synthetase-like"/>
    <property type="match status" value="2"/>
</dbReference>
<protein>
    <submittedName>
        <fullName evidence="6">Amino acid adenylation domain protein</fullName>
    </submittedName>
</protein>
<evidence type="ECO:0000256" key="3">
    <source>
        <dbReference type="ARBA" id="ARBA00022553"/>
    </source>
</evidence>
<proteinExistence type="predicted"/>
<sequence>MSMDIKEILPLSPLQKGLLFHMLLDTRGSDAYQVQQVYQLEGELDVARLKQAIGQLLARHPHLCAGFEYEEVDTPVQLILSGLPLPWQEVDLSILSTPQQASAYGALLETDYNTRFAADTPPLLRFTLVKCSPTQHKLIFTNHHLLLDGWSIPVLLDELFRLYLAEPLPPAVPYRDYLYWLAERDTEKMRDAWREALRGLQAPTHLAKGRTTDNLQPHLLYRTVDADRTRQLNRCARELGVTVNTLLQCAWGILLGALTGRCDVVFGITVSGRPAELSGIERMVGLLINTLPLRLSWRMEESFATLLQRLQAEQTRLLDSQYLDLTTIQADAGGEALFDTLMVFENYPHSASAEASEKLTVSLDSHRGGDASHYPLGLIAVPGESLALRFSALADIFPDEEVERLADRFLHLLYTIIDRPESLIGHASLLLPQEAQALLPVPTSFDERTQTTLHEVFEQRAAQYPDAIALSLGDNVLHYAGLNQQANQLARHLVSCGIGSEDIVALALPRTLDALVAILAVLKAGAAWLPLDVHNPPERLAYILSDARPALIVSLQQYAELFDGSQLLLLDSAESQQRLAQQSGADLKPGERLRPVHAHNLAYIIYTSGSTGNPKGVMIPHSNVLRLFAATEAWFNFSRHDIWTLFHSCSFDFSVWEIWGALLYGGELVVVPFMVSRDPQAFLRLLSDKKVTILNQTPSAFYQLIEAERALGYNALPLRKVIFGGEALDLSQLERWYQRHPDTAPELINMYGITETTVHVSYQPLTAARAREATGSLIGVAIPDLHIHLLDDALRPVPPGVEGEMYISGAGLARGYLNRVELSSQRFVADPWGAPGSHMYRSGDIAIRSAEGDLHYLGRADQQVKLRGFRIELGEIAAVLRSAPQVTHAEVVLLDADTQPQLVAYVTADSHAPLDIAALRSLAAAKLPGYMVPTAIMQIEQFPLTLNGKLDKRALPRPDLANRSERRAPRTLQEEILLGLFTEVLQSDAPGIDDDFFALGGHSLLAMRLVSRITRALEVEVPIRTLFDYPTVAQLAGQLTKQGSQPAEPLCPQPRSARLPLSFAQQRMWLLKNLDNNHAAYNMPLTIRLQGELNDAALREAVRDVVVRHEILRTRYPLHQGQPWQEILTADALEVPFEVSDIAAPSLTDALNRAAVYPFDLACEIPLRASLFHLSQTREHVLLLVIHHIACDGGSLAPLFRDLACAYTARCAMQAPEWTPLPVQYADYALWQRERLGEIESQSETAVRQITFWREALSGVPEAMALPADRHPTAATSYVGEQVRLRIDEMLYQQITQLARHEGATPFMVLQTAAAILFGRMGAGEDITLGTAIAGRSDEAMRDLVGFFVNTLVLRVDLAANPTVAEALAQVREFMLSAWVNQEVPFDWVVKSLNPERVSGRHPLFQVMMVLQNNDATPPEFADLTLLPKPVGLVTTRFDLTFNVEQIHDERGDVSALEVQIDYPVDRFDGQTITALADYFIHLLQGMVDAPDSAVMTLPLLSDQQRNEMLEVWNETRCDVPPVTLAAQFARQVAATPQRIAASCGHEQLSYQQLDACANALARRLQQQGVNTGQGVAVLMTRSLSLVIALLAVVKAGGFYVPLRASDPAERWQHCIDELDLRSVLLDESHSQAALPAGIARLIVDDSATHATAAEVATTVTPHHLAYVMFTSGSTGKPKGIATTQDNVLALARDRRWQAESGQRILLHSAYAFDASTWELWGTLLNGHHAVIVPGETLDLPLLADTIVAGEVTTAFLTSGLFRLIAEEASDCFAGLRRVYTGGEKISASAVQAVRERWPHLELLNIYGPTEITTYATDYPITQADAPYLDVPIGRAFDNTRLYVLDSHLQPVPPGVAAELYIAGRGVARGYINHPALSAAHFVADPFGPAGSRMYRTGDIVKWRRDGALCFVSRRDQQVKIRGFRIEPGEVEMVLKQHAAVQQAAVVALEDRSGNKQLVAYIVPSAQEADLSAALQQFARERLPDFMVPAAIVPLAALPLNANGKLALAGLPKPDFHIEPGRAPQNERESWLAERFCELLNLETITVDSGFFALGGHSLLAARLINAIDKTWQVKLTLRDLFEYPTVALLAQRLESNHRSNVLDVMLPLQPRGEKTPLFCLPPGGGLSWSYAGLIPWLGDAQPLFGLQARRLSSGESLPSVNALAKSYLAEMVKVQPHGPYALLGWSFGCHLAHEIATLLQQAGEVVSALILLDGYPLGERYRDRERQDSESLSALFEALTGSVPAESELTVEALRRRLVAQEHPLAVMEPVVFERILTEFREAPRLLAAFTPSRFQGDILFLRAATRRDGEEDFDAQLWAPFVEGRIATHTLPCSHDGMFSPQALQHAGPLIRDWIAKEK</sequence>
<evidence type="ECO:0000259" key="5">
    <source>
        <dbReference type="PROSITE" id="PS50075"/>
    </source>
</evidence>
<comment type="cofactor">
    <cofactor evidence="1">
        <name>pantetheine 4'-phosphate</name>
        <dbReference type="ChEBI" id="CHEBI:47942"/>
    </cofactor>
</comment>
<feature type="domain" description="Carrier" evidence="5">
    <location>
        <begin position="968"/>
        <end position="1043"/>
    </location>
</feature>
<dbReference type="Gene3D" id="1.10.1200.10">
    <property type="entry name" value="ACP-like"/>
    <property type="match status" value="1"/>
</dbReference>
<dbReference type="SUPFAM" id="SSF47336">
    <property type="entry name" value="ACP-like"/>
    <property type="match status" value="2"/>
</dbReference>
<organism evidence="6 7">
    <name type="scientific">Enterobacter cloacae S611</name>
    <dbReference type="NCBI Taxonomy" id="1399146"/>
    <lineage>
        <taxon>Bacteria</taxon>
        <taxon>Pseudomonadati</taxon>
        <taxon>Pseudomonadota</taxon>
        <taxon>Gammaproteobacteria</taxon>
        <taxon>Enterobacterales</taxon>
        <taxon>Enterobacteriaceae</taxon>
        <taxon>Enterobacter</taxon>
        <taxon>Enterobacter cloacae complex</taxon>
    </lineage>
</organism>